<reference evidence="2 3" key="1">
    <citation type="submission" date="2021-06" db="EMBL/GenBank/DDBJ databases">
        <authorList>
            <person name="Sun Q."/>
            <person name="Li D."/>
        </authorList>
    </citation>
    <scope>NUCLEOTIDE SEQUENCE [LARGE SCALE GENOMIC DNA]</scope>
    <source>
        <strain evidence="2 3">MSJ-5</strain>
    </source>
</reference>
<evidence type="ECO:0000313" key="2">
    <source>
        <dbReference type="EMBL" id="MBU5674840.1"/>
    </source>
</evidence>
<dbReference type="Proteomes" id="UP000779508">
    <property type="component" value="Unassembled WGS sequence"/>
</dbReference>
<keyword evidence="1" id="KW-1133">Transmembrane helix</keyword>
<protein>
    <recommendedName>
        <fullName evidence="4">DUF4179 domain-containing protein</fullName>
    </recommendedName>
</protein>
<evidence type="ECO:0008006" key="4">
    <source>
        <dbReference type="Google" id="ProtNLM"/>
    </source>
</evidence>
<keyword evidence="3" id="KW-1185">Reference proteome</keyword>
<sequence>MKNKTSDLKKIYDEIEVPNELDKVIDEAFRKGRNEIMYGQNIKNKKRNNGLKKAMVGITAGFIIFTTGVNTVPSFADSMGNIPILGNLVQILQINKGIGQGGQITDGADVKFITLKEIKNGEQIIIDFSTGEEKIENAPHFEVSYNENPYTMTFTISGARSLTAEKDFKEIINSKYVEDVYKLITLDDSAVRFNIVFNQPVDFTVEEYEEPGQVVINLSEDGTKGNVSPIYSVRTNSYSFGEEFGQLEEMFYGLKDVRVLKDKEGSFLIEIGQFSSKEEAEVELKEVIDKVGDGIKLHVEEREAVAIPRAITE</sequence>
<evidence type="ECO:0000313" key="3">
    <source>
        <dbReference type="Proteomes" id="UP000779508"/>
    </source>
</evidence>
<keyword evidence="1" id="KW-0812">Transmembrane</keyword>
<proteinExistence type="predicted"/>
<accession>A0ABS6FX73</accession>
<keyword evidence="1" id="KW-0472">Membrane</keyword>
<comment type="caution">
    <text evidence="2">The sequence shown here is derived from an EMBL/GenBank/DDBJ whole genome shotgun (WGS) entry which is preliminary data.</text>
</comment>
<gene>
    <name evidence="2" type="ORF">KQI88_00225</name>
</gene>
<evidence type="ECO:0000256" key="1">
    <source>
        <dbReference type="SAM" id="Phobius"/>
    </source>
</evidence>
<organism evidence="2 3">
    <name type="scientific">Alkaliphilus flagellatus</name>
    <dbReference type="NCBI Taxonomy" id="2841507"/>
    <lineage>
        <taxon>Bacteria</taxon>
        <taxon>Bacillati</taxon>
        <taxon>Bacillota</taxon>
        <taxon>Clostridia</taxon>
        <taxon>Peptostreptococcales</taxon>
        <taxon>Natronincolaceae</taxon>
        <taxon>Alkaliphilus</taxon>
    </lineage>
</organism>
<dbReference type="EMBL" id="JAHLQK010000001">
    <property type="protein sequence ID" value="MBU5674840.1"/>
    <property type="molecule type" value="Genomic_DNA"/>
</dbReference>
<dbReference type="RefSeq" id="WP_216414360.1">
    <property type="nucleotide sequence ID" value="NZ_JAHLQK010000001.1"/>
</dbReference>
<feature type="transmembrane region" description="Helical" evidence="1">
    <location>
        <begin position="54"/>
        <end position="76"/>
    </location>
</feature>
<name>A0ABS6FX73_9FIRM</name>